<evidence type="ECO:0000256" key="9">
    <source>
        <dbReference type="PROSITE-ProRule" id="PRU00282"/>
    </source>
</evidence>
<evidence type="ECO:0000256" key="6">
    <source>
        <dbReference type="ARBA" id="ARBA00022792"/>
    </source>
</evidence>
<dbReference type="Gene3D" id="1.50.40.10">
    <property type="entry name" value="Mitochondrial carrier domain"/>
    <property type="match status" value="1"/>
</dbReference>
<dbReference type="Pfam" id="PF00153">
    <property type="entry name" value="Mito_carr"/>
    <property type="match status" value="2"/>
</dbReference>
<keyword evidence="5" id="KW-0677">Repeat</keyword>
<keyword evidence="7" id="KW-1133">Transmembrane helix</keyword>
<proteinExistence type="inferred from homology"/>
<dbReference type="InterPro" id="IPR044712">
    <property type="entry name" value="SLC25A32-like"/>
</dbReference>
<dbReference type="GO" id="GO:0055085">
    <property type="term" value="P:transmembrane transport"/>
    <property type="evidence" value="ECO:0007669"/>
    <property type="project" value="InterPro"/>
</dbReference>
<evidence type="ECO:0000256" key="4">
    <source>
        <dbReference type="ARBA" id="ARBA00022692"/>
    </source>
</evidence>
<dbReference type="Proteomes" id="UP000750711">
    <property type="component" value="Unassembled WGS sequence"/>
</dbReference>
<evidence type="ECO:0000256" key="5">
    <source>
        <dbReference type="ARBA" id="ARBA00022737"/>
    </source>
</evidence>
<evidence type="ECO:0000256" key="7">
    <source>
        <dbReference type="ARBA" id="ARBA00022989"/>
    </source>
</evidence>
<comment type="subcellular location">
    <subcellularLocation>
        <location evidence="1">Membrane</location>
        <topology evidence="1">Multi-pass membrane protein</topology>
    </subcellularLocation>
</comment>
<organism evidence="11 12">
    <name type="scientific">Trichoglossum hirsutum</name>
    <dbReference type="NCBI Taxonomy" id="265104"/>
    <lineage>
        <taxon>Eukaryota</taxon>
        <taxon>Fungi</taxon>
        <taxon>Dikarya</taxon>
        <taxon>Ascomycota</taxon>
        <taxon>Pezizomycotina</taxon>
        <taxon>Geoglossomycetes</taxon>
        <taxon>Geoglossales</taxon>
        <taxon>Geoglossaceae</taxon>
        <taxon>Trichoglossum</taxon>
    </lineage>
</organism>
<dbReference type="GO" id="GO:0016020">
    <property type="term" value="C:membrane"/>
    <property type="evidence" value="ECO:0007669"/>
    <property type="project" value="UniProtKB-SubCell"/>
</dbReference>
<sequence>MLSSGRSAPGAYQSLSDGVRQILATEGLKGFYRGLLPSVLGISHGAFQFMFYEQLKNRRQLTINASRRHDAATTASVAAGSKAATAVRLSNSDYLYFSGLSKISAGSLTYPFQVVRARLQTYDAERTYASARDAVLQIWRQEGPMGFYKG</sequence>
<dbReference type="PROSITE" id="PS50920">
    <property type="entry name" value="SOLCAR"/>
    <property type="match status" value="2"/>
</dbReference>
<keyword evidence="12" id="KW-1185">Reference proteome</keyword>
<dbReference type="AlphaFoldDB" id="A0A9P8IH44"/>
<gene>
    <name evidence="11" type="ORF">GP486_006289</name>
</gene>
<evidence type="ECO:0000256" key="8">
    <source>
        <dbReference type="ARBA" id="ARBA00023136"/>
    </source>
</evidence>
<reference evidence="11" key="1">
    <citation type="submission" date="2021-03" db="EMBL/GenBank/DDBJ databases">
        <title>Comparative genomics and phylogenomic investigation of the class Geoglossomycetes provide insights into ecological specialization and systematics.</title>
        <authorList>
            <person name="Melie T."/>
            <person name="Pirro S."/>
            <person name="Miller A.N."/>
            <person name="Quandt A."/>
        </authorList>
    </citation>
    <scope>NUCLEOTIDE SEQUENCE</scope>
    <source>
        <strain evidence="11">CAQ_001_2017</strain>
    </source>
</reference>
<evidence type="ECO:0000313" key="11">
    <source>
        <dbReference type="EMBL" id="KAH0555764.1"/>
    </source>
</evidence>
<protein>
    <submittedName>
        <fullName evidence="11">Uncharacterized protein</fullName>
    </submittedName>
</protein>
<comment type="similarity">
    <text evidence="2 10">Belongs to the mitochondrial carrier (TC 2.A.29) family.</text>
</comment>
<evidence type="ECO:0000256" key="3">
    <source>
        <dbReference type="ARBA" id="ARBA00022448"/>
    </source>
</evidence>
<feature type="repeat" description="Solcar" evidence="9">
    <location>
        <begin position="1"/>
        <end position="58"/>
    </location>
</feature>
<keyword evidence="8 9" id="KW-0472">Membrane</keyword>
<feature type="non-terminal residue" evidence="11">
    <location>
        <position position="150"/>
    </location>
</feature>
<dbReference type="InterPro" id="IPR023395">
    <property type="entry name" value="MCP_dom_sf"/>
</dbReference>
<dbReference type="EMBL" id="JAGHQM010001371">
    <property type="protein sequence ID" value="KAH0555764.1"/>
    <property type="molecule type" value="Genomic_DNA"/>
</dbReference>
<evidence type="ECO:0000256" key="2">
    <source>
        <dbReference type="ARBA" id="ARBA00006375"/>
    </source>
</evidence>
<feature type="repeat" description="Solcar" evidence="9">
    <location>
        <begin position="93"/>
        <end position="150"/>
    </location>
</feature>
<keyword evidence="3 10" id="KW-0813">Transport</keyword>
<evidence type="ECO:0000313" key="12">
    <source>
        <dbReference type="Proteomes" id="UP000750711"/>
    </source>
</evidence>
<evidence type="ECO:0000256" key="1">
    <source>
        <dbReference type="ARBA" id="ARBA00004141"/>
    </source>
</evidence>
<dbReference type="SUPFAM" id="SSF103506">
    <property type="entry name" value="Mitochondrial carrier"/>
    <property type="match status" value="1"/>
</dbReference>
<comment type="caution">
    <text evidence="11">The sequence shown here is derived from an EMBL/GenBank/DDBJ whole genome shotgun (WGS) entry which is preliminary data.</text>
</comment>
<accession>A0A9P8IH44</accession>
<name>A0A9P8IH44_9PEZI</name>
<keyword evidence="6" id="KW-0496">Mitochondrion</keyword>
<evidence type="ECO:0000256" key="10">
    <source>
        <dbReference type="RuleBase" id="RU000488"/>
    </source>
</evidence>
<dbReference type="InterPro" id="IPR018108">
    <property type="entry name" value="MCP_transmembrane"/>
</dbReference>
<dbReference type="PANTHER" id="PTHR45683">
    <property type="entry name" value="MITOCHONDRIAL NICOTINAMIDE ADENINE DINUCLEOTIDE TRANSPORTER 1-RELATED-RELATED"/>
    <property type="match status" value="1"/>
</dbReference>
<dbReference type="GO" id="GO:0006862">
    <property type="term" value="P:nucleotide transport"/>
    <property type="evidence" value="ECO:0007669"/>
    <property type="project" value="InterPro"/>
</dbReference>
<keyword evidence="6" id="KW-0999">Mitochondrion inner membrane</keyword>
<keyword evidence="4 9" id="KW-0812">Transmembrane</keyword>